<feature type="region of interest" description="Disordered" evidence="3">
    <location>
        <begin position="1"/>
        <end position="55"/>
    </location>
</feature>
<dbReference type="InterPro" id="IPR000073">
    <property type="entry name" value="AB_hydrolase_1"/>
</dbReference>
<dbReference type="STRING" id="564608.C1MIE3"/>
<gene>
    <name evidence="5" type="ORF">MICPUCDRAFT_46331</name>
</gene>
<dbReference type="InterPro" id="IPR006311">
    <property type="entry name" value="TAT_signal"/>
</dbReference>
<dbReference type="PRINTS" id="PR00793">
    <property type="entry name" value="PROAMNOPTASE"/>
</dbReference>
<keyword evidence="2" id="KW-0378">Hydrolase</keyword>
<dbReference type="PROSITE" id="PS51318">
    <property type="entry name" value="TAT"/>
    <property type="match status" value="1"/>
</dbReference>
<dbReference type="AlphaFoldDB" id="C1MIE3"/>
<evidence type="ECO:0000256" key="2">
    <source>
        <dbReference type="ARBA" id="ARBA00022801"/>
    </source>
</evidence>
<dbReference type="EMBL" id="GG663735">
    <property type="protein sequence ID" value="EEH60367.1"/>
    <property type="molecule type" value="Genomic_DNA"/>
</dbReference>
<dbReference type="InterPro" id="IPR002410">
    <property type="entry name" value="Peptidase_S33"/>
</dbReference>
<feature type="domain" description="AB hydrolase-1" evidence="4">
    <location>
        <begin position="144"/>
        <end position="284"/>
    </location>
</feature>
<dbReference type="ESTHER" id="micpc-c1mie3">
    <property type="family name" value="Proline_iminopeptidase"/>
</dbReference>
<dbReference type="Pfam" id="PF00561">
    <property type="entry name" value="Abhydrolase_1"/>
    <property type="match status" value="1"/>
</dbReference>
<sequence>MAALAPPSAVAATRTPSSSRRRRTSRLRASSSSSEERVVLEMPADSDRRRRSIAASSSPSRRDFLLASAPAAASLLLPARPARADDLFCGYYAENQSVTPQWAFKTPWSEGFVDVSNATKIPDAKTFLRVLGSQAVASEANHLPVLCLHGGPGLGFKYMEACEVLASERREVASYDQIGCARSALKPRLSDGAVRAPPPPGTFTPELFDAELTAIREAAGLDRVHIVAHGWGAMLALDHALGPGGGGKGVASVTLISAPPSYKRLIEDRVASLSAPGFRQDYAEVLMEGDAGAGGGSALSDAGRALYDKAMAAWIDARVSARAAGACYEGLRVGGAGEGFGALRNTPASDVGVRSSSAVWKDMAGGKMFAVDGALSDWDADANGRLASAAESGVRAVKVYRGENDALSRDAAMEVVDGLARGVMDKSGVAFEEVEGAGSCVHLDRSAFFLDGVNAFISAHDA</sequence>
<dbReference type="RefSeq" id="XP_003055115.1">
    <property type="nucleotide sequence ID" value="XM_003055069.1"/>
</dbReference>
<name>C1MIE3_MICPC</name>
<dbReference type="Gene3D" id="3.40.50.1820">
    <property type="entry name" value="alpha/beta hydrolase"/>
    <property type="match status" value="1"/>
</dbReference>
<dbReference type="InterPro" id="IPR029058">
    <property type="entry name" value="AB_hydrolase_fold"/>
</dbReference>
<dbReference type="OMA" id="HGYWGAR"/>
<keyword evidence="6" id="KW-1185">Reference proteome</keyword>
<evidence type="ECO:0000256" key="3">
    <source>
        <dbReference type="SAM" id="MobiDB-lite"/>
    </source>
</evidence>
<accession>C1MIE3</accession>
<dbReference type="GO" id="GO:0008233">
    <property type="term" value="F:peptidase activity"/>
    <property type="evidence" value="ECO:0007669"/>
    <property type="project" value="InterPro"/>
</dbReference>
<comment type="similarity">
    <text evidence="1">Belongs to the peptidase S33 family.</text>
</comment>
<evidence type="ECO:0000259" key="4">
    <source>
        <dbReference type="Pfam" id="PF00561"/>
    </source>
</evidence>
<evidence type="ECO:0000313" key="6">
    <source>
        <dbReference type="Proteomes" id="UP000001876"/>
    </source>
</evidence>
<feature type="compositionally biased region" description="Low complexity" evidence="3">
    <location>
        <begin position="1"/>
        <end position="18"/>
    </location>
</feature>
<dbReference type="OrthoDB" id="7130006at2759"/>
<dbReference type="Proteomes" id="UP000001876">
    <property type="component" value="Unassembled WGS sequence"/>
</dbReference>
<dbReference type="GeneID" id="9681235"/>
<protein>
    <submittedName>
        <fullName evidence="5">Predicted protein</fullName>
    </submittedName>
</protein>
<dbReference type="eggNOG" id="ENOG502SG5S">
    <property type="taxonomic scope" value="Eukaryota"/>
</dbReference>
<dbReference type="SUPFAM" id="SSF53474">
    <property type="entry name" value="alpha/beta-Hydrolases"/>
    <property type="match status" value="1"/>
</dbReference>
<evidence type="ECO:0000256" key="1">
    <source>
        <dbReference type="ARBA" id="ARBA00010088"/>
    </source>
</evidence>
<evidence type="ECO:0000313" key="5">
    <source>
        <dbReference type="EMBL" id="EEH60367.1"/>
    </source>
</evidence>
<organism evidence="6">
    <name type="scientific">Micromonas pusilla (strain CCMP1545)</name>
    <name type="common">Picoplanktonic green alga</name>
    <dbReference type="NCBI Taxonomy" id="564608"/>
    <lineage>
        <taxon>Eukaryota</taxon>
        <taxon>Viridiplantae</taxon>
        <taxon>Chlorophyta</taxon>
        <taxon>Mamiellophyceae</taxon>
        <taxon>Mamiellales</taxon>
        <taxon>Mamiellaceae</taxon>
        <taxon>Micromonas</taxon>
    </lineage>
</organism>
<reference evidence="5 6" key="1">
    <citation type="journal article" date="2009" name="Science">
        <title>Green evolution and dynamic adaptations revealed by genomes of the marine picoeukaryotes Micromonas.</title>
        <authorList>
            <person name="Worden A.Z."/>
            <person name="Lee J.H."/>
            <person name="Mock T."/>
            <person name="Rouze P."/>
            <person name="Simmons M.P."/>
            <person name="Aerts A.L."/>
            <person name="Allen A.E."/>
            <person name="Cuvelier M.L."/>
            <person name="Derelle E."/>
            <person name="Everett M.V."/>
            <person name="Foulon E."/>
            <person name="Grimwood J."/>
            <person name="Gundlach H."/>
            <person name="Henrissat B."/>
            <person name="Napoli C."/>
            <person name="McDonald S.M."/>
            <person name="Parker M.S."/>
            <person name="Rombauts S."/>
            <person name="Salamov A."/>
            <person name="Von Dassow P."/>
            <person name="Badger J.H."/>
            <person name="Coutinho P.M."/>
            <person name="Demir E."/>
            <person name="Dubchak I."/>
            <person name="Gentemann C."/>
            <person name="Eikrem W."/>
            <person name="Gready J.E."/>
            <person name="John U."/>
            <person name="Lanier W."/>
            <person name="Lindquist E.A."/>
            <person name="Lucas S."/>
            <person name="Mayer K.F."/>
            <person name="Moreau H."/>
            <person name="Not F."/>
            <person name="Otillar R."/>
            <person name="Panaud O."/>
            <person name="Pangilinan J."/>
            <person name="Paulsen I."/>
            <person name="Piegu B."/>
            <person name="Poliakov A."/>
            <person name="Robbens S."/>
            <person name="Schmutz J."/>
            <person name="Toulza E."/>
            <person name="Wyss T."/>
            <person name="Zelensky A."/>
            <person name="Zhou K."/>
            <person name="Armbrust E.V."/>
            <person name="Bhattacharya D."/>
            <person name="Goodenough U.W."/>
            <person name="Van de Peer Y."/>
            <person name="Grigoriev I.V."/>
        </authorList>
    </citation>
    <scope>NUCLEOTIDE SEQUENCE [LARGE SCALE GENOMIC DNA]</scope>
    <source>
        <strain evidence="5 6">CCMP1545</strain>
    </source>
</reference>
<proteinExistence type="inferred from homology"/>
<dbReference type="KEGG" id="mpp:MICPUCDRAFT_46331"/>
<dbReference type="GO" id="GO:0006508">
    <property type="term" value="P:proteolysis"/>
    <property type="evidence" value="ECO:0007669"/>
    <property type="project" value="InterPro"/>
</dbReference>